<dbReference type="InterPro" id="IPR051271">
    <property type="entry name" value="2C-system_Tx_regulators"/>
</dbReference>
<dbReference type="SUPFAM" id="SSF46785">
    <property type="entry name" value="Winged helix' DNA-binding domain"/>
    <property type="match status" value="1"/>
</dbReference>
<evidence type="ECO:0000256" key="10">
    <source>
        <dbReference type="PROSITE-ProRule" id="PRU00169"/>
    </source>
</evidence>
<keyword evidence="6 9" id="KW-0238">DNA-binding</keyword>
<keyword evidence="4 9" id="KW-0902">Two-component regulatory system</keyword>
<feature type="domain" description="Response regulatory" evidence="11">
    <location>
        <begin position="2"/>
        <end position="114"/>
    </location>
</feature>
<dbReference type="PANTHER" id="PTHR45526:SF1">
    <property type="entry name" value="TRANSCRIPTIONAL REGULATORY PROTEIN DCUR-RELATED"/>
    <property type="match status" value="1"/>
</dbReference>
<comment type="subcellular location">
    <subcellularLocation>
        <location evidence="1 9">Cytoplasm</location>
    </subcellularLocation>
</comment>
<sequence length="226" mass="25819">MRVLIIEDDSMVAMIHKEYFNRKEVDFTLDHVSSLKEAELYLESNIPDLVVLDNYLSDGKGVSLLSKLKKYPVVMITAANDIQTVEAALSSGVVDYLVKPFTYERFSQAIDKVLNFKSLMSKEKVNQEMLDDYLSTTKEHEDVDELPKGLSKITLKKIVENLLSRNEGFNTQQIADDLDISRITIRKYLNYMVNMNVLSEDAEYSTSGRPVSIYSIVSKEELKKLL</sequence>
<feature type="modified residue" description="4-aspartylphosphate" evidence="10">
    <location>
        <position position="53"/>
    </location>
</feature>
<reference evidence="12 13" key="1">
    <citation type="submission" date="2017-09" db="EMBL/GenBank/DDBJ databases">
        <title>Bacterial strain isolated from the female urinary microbiota.</title>
        <authorList>
            <person name="Thomas-White K."/>
            <person name="Kumar N."/>
            <person name="Forster S."/>
            <person name="Putonti C."/>
            <person name="Lawley T."/>
            <person name="Wolfe A.J."/>
        </authorList>
    </citation>
    <scope>NUCLEOTIDE SEQUENCE [LARGE SCALE GENOMIC DNA]</scope>
    <source>
        <strain evidence="12 13">UMB0186</strain>
    </source>
</reference>
<dbReference type="SMART" id="SM00448">
    <property type="entry name" value="REC"/>
    <property type="match status" value="1"/>
</dbReference>
<keyword evidence="3 10" id="KW-0597">Phosphoprotein</keyword>
<dbReference type="InterPro" id="IPR036390">
    <property type="entry name" value="WH_DNA-bd_sf"/>
</dbReference>
<organism evidence="12 13">
    <name type="scientific">Gemella sanguinis</name>
    <dbReference type="NCBI Taxonomy" id="84135"/>
    <lineage>
        <taxon>Bacteria</taxon>
        <taxon>Bacillati</taxon>
        <taxon>Bacillota</taxon>
        <taxon>Bacilli</taxon>
        <taxon>Bacillales</taxon>
        <taxon>Gemellaceae</taxon>
        <taxon>Gemella</taxon>
    </lineage>
</organism>
<comment type="caution">
    <text evidence="12">The sequence shown here is derived from an EMBL/GenBank/DDBJ whole genome shotgun (WGS) entry which is preliminary data.</text>
</comment>
<dbReference type="GO" id="GO:0003677">
    <property type="term" value="F:DNA binding"/>
    <property type="evidence" value="ECO:0007669"/>
    <property type="project" value="UniProtKB-KW"/>
</dbReference>
<proteinExistence type="predicted"/>
<evidence type="ECO:0000313" key="12">
    <source>
        <dbReference type="EMBL" id="PMC51881.1"/>
    </source>
</evidence>
<dbReference type="Gene3D" id="1.10.10.10">
    <property type="entry name" value="Winged helix-like DNA-binding domain superfamily/Winged helix DNA-binding domain"/>
    <property type="match status" value="1"/>
</dbReference>
<dbReference type="STRING" id="84135.GCA_001052115_01584"/>
<dbReference type="AlphaFoldDB" id="A0A2N6SD79"/>
<dbReference type="PANTHER" id="PTHR45526">
    <property type="entry name" value="TRANSCRIPTIONAL REGULATORY PROTEIN DPIA"/>
    <property type="match status" value="1"/>
</dbReference>
<evidence type="ECO:0000313" key="13">
    <source>
        <dbReference type="Proteomes" id="UP000235670"/>
    </source>
</evidence>
<dbReference type="Gene3D" id="3.40.50.2300">
    <property type="match status" value="1"/>
</dbReference>
<dbReference type="GO" id="GO:0003700">
    <property type="term" value="F:DNA-binding transcription factor activity"/>
    <property type="evidence" value="ECO:0007669"/>
    <property type="project" value="InterPro"/>
</dbReference>
<dbReference type="GO" id="GO:0000156">
    <property type="term" value="F:phosphorelay response regulator activity"/>
    <property type="evidence" value="ECO:0007669"/>
    <property type="project" value="TreeGrafter"/>
</dbReference>
<accession>A0A2N6SD79</accession>
<dbReference type="Proteomes" id="UP000235670">
    <property type="component" value="Unassembled WGS sequence"/>
</dbReference>
<dbReference type="OrthoDB" id="9759232at2"/>
<keyword evidence="2 9" id="KW-0963">Cytoplasm</keyword>
<evidence type="ECO:0000256" key="5">
    <source>
        <dbReference type="ARBA" id="ARBA00023015"/>
    </source>
</evidence>
<keyword evidence="8 9" id="KW-0804">Transcription</keyword>
<dbReference type="EMBL" id="PNGT01000009">
    <property type="protein sequence ID" value="PMC51881.1"/>
    <property type="molecule type" value="Genomic_DNA"/>
</dbReference>
<dbReference type="PIRSF" id="PIRSF006171">
    <property type="entry name" value="RR_citrat_malat"/>
    <property type="match status" value="1"/>
</dbReference>
<evidence type="ECO:0000256" key="6">
    <source>
        <dbReference type="ARBA" id="ARBA00023125"/>
    </source>
</evidence>
<dbReference type="Pfam" id="PF00072">
    <property type="entry name" value="Response_reg"/>
    <property type="match status" value="1"/>
</dbReference>
<evidence type="ECO:0000256" key="9">
    <source>
        <dbReference type="PIRNR" id="PIRNR006171"/>
    </source>
</evidence>
<dbReference type="RefSeq" id="WP_102190178.1">
    <property type="nucleotide sequence ID" value="NZ_PNGT01000009.1"/>
</dbReference>
<evidence type="ECO:0000256" key="4">
    <source>
        <dbReference type="ARBA" id="ARBA00023012"/>
    </source>
</evidence>
<evidence type="ECO:0000259" key="11">
    <source>
        <dbReference type="PROSITE" id="PS50110"/>
    </source>
</evidence>
<dbReference type="InterPro" id="IPR024187">
    <property type="entry name" value="Sig_transdc_resp-reg_cit/mal"/>
</dbReference>
<protein>
    <recommendedName>
        <fullName evidence="9">Transcriptional regulatory protein</fullName>
    </recommendedName>
</protein>
<evidence type="ECO:0000256" key="8">
    <source>
        <dbReference type="ARBA" id="ARBA00023163"/>
    </source>
</evidence>
<evidence type="ECO:0000256" key="3">
    <source>
        <dbReference type="ARBA" id="ARBA00022553"/>
    </source>
</evidence>
<dbReference type="GO" id="GO:0005737">
    <property type="term" value="C:cytoplasm"/>
    <property type="evidence" value="ECO:0007669"/>
    <property type="project" value="UniProtKB-SubCell"/>
</dbReference>
<dbReference type="InterPro" id="IPR036388">
    <property type="entry name" value="WH-like_DNA-bd_sf"/>
</dbReference>
<evidence type="ECO:0000256" key="1">
    <source>
        <dbReference type="ARBA" id="ARBA00004496"/>
    </source>
</evidence>
<evidence type="ECO:0000256" key="7">
    <source>
        <dbReference type="ARBA" id="ARBA00023159"/>
    </source>
</evidence>
<dbReference type="InterPro" id="IPR001789">
    <property type="entry name" value="Sig_transdc_resp-reg_receiver"/>
</dbReference>
<name>A0A2N6SD79_9BACL</name>
<dbReference type="InterPro" id="IPR011006">
    <property type="entry name" value="CheY-like_superfamily"/>
</dbReference>
<evidence type="ECO:0000256" key="2">
    <source>
        <dbReference type="ARBA" id="ARBA00022490"/>
    </source>
</evidence>
<keyword evidence="7 9" id="KW-0010">Activator</keyword>
<keyword evidence="5 9" id="KW-0805">Transcription regulation</keyword>
<dbReference type="SUPFAM" id="SSF52172">
    <property type="entry name" value="CheY-like"/>
    <property type="match status" value="1"/>
</dbReference>
<dbReference type="PROSITE" id="PS50110">
    <property type="entry name" value="RESPONSE_REGULATORY"/>
    <property type="match status" value="1"/>
</dbReference>
<gene>
    <name evidence="12" type="ORF">CJ218_07725</name>
</gene>